<dbReference type="NCBIfam" id="TIGR02532">
    <property type="entry name" value="IV_pilin_GFxxxE"/>
    <property type="match status" value="1"/>
</dbReference>
<protein>
    <submittedName>
        <fullName evidence="5">Pilin</fullName>
    </submittedName>
</protein>
<keyword evidence="4" id="KW-0472">Membrane</keyword>
<dbReference type="PANTHER" id="PTHR30093:SF34">
    <property type="entry name" value="PREPILIN PEPTIDASE-DEPENDENT PROTEIN D"/>
    <property type="match status" value="1"/>
</dbReference>
<dbReference type="Pfam" id="PF00114">
    <property type="entry name" value="Pilin"/>
    <property type="match status" value="1"/>
</dbReference>
<dbReference type="Proteomes" id="UP000546536">
    <property type="component" value="Unassembled WGS sequence"/>
</dbReference>
<dbReference type="InterPro" id="IPR001082">
    <property type="entry name" value="Pilin"/>
</dbReference>
<keyword evidence="6" id="KW-1185">Reference proteome</keyword>
<sequence>MKSIQKGFTLIELMIVVAIIGILAAVALPAYQDYTARAKMSEVVLAGTTCKNTISEAADAGLPATPTADTWGCGETGSGTATGTEVASKYVKQLNTTADGAIEVTVQNIKASDPDGKVLTLTPIKTLGADGAAGTPMDADDYVTGSNLPIKTWECSFDGDKKYVPASCRQ</sequence>
<name>A0ABX1V4Y2_9GAMM</name>
<dbReference type="PROSITE" id="PS00409">
    <property type="entry name" value="PROKAR_NTER_METHYL"/>
    <property type="match status" value="1"/>
</dbReference>
<feature type="transmembrane region" description="Helical" evidence="4">
    <location>
        <begin position="7"/>
        <end position="31"/>
    </location>
</feature>
<keyword evidence="3" id="KW-0281">Fimbrium</keyword>
<proteinExistence type="inferred from homology"/>
<evidence type="ECO:0000313" key="5">
    <source>
        <dbReference type="EMBL" id="NNH87459.1"/>
    </source>
</evidence>
<evidence type="ECO:0000313" key="6">
    <source>
        <dbReference type="Proteomes" id="UP000546536"/>
    </source>
</evidence>
<evidence type="ECO:0000256" key="1">
    <source>
        <dbReference type="ARBA" id="ARBA00005233"/>
    </source>
</evidence>
<keyword evidence="4" id="KW-1133">Transmembrane helix</keyword>
<comment type="similarity">
    <text evidence="1 3">Belongs to the N-Me-Phe pilin family.</text>
</comment>
<reference evidence="5 6" key="1">
    <citation type="submission" date="2020-04" db="EMBL/GenBank/DDBJ databases">
        <title>Acinetobacter Taxon 24.</title>
        <authorList>
            <person name="Nemec A."/>
            <person name="Radolfova-Krizova L."/>
            <person name="Higgins P.G."/>
            <person name="Spanelova P."/>
        </authorList>
    </citation>
    <scope>NUCLEOTIDE SEQUENCE [LARGE SCALE GENOMIC DNA]</scope>
    <source>
        <strain evidence="5 6">ANC 4279</strain>
    </source>
</reference>
<dbReference type="RefSeq" id="WP_171544192.1">
    <property type="nucleotide sequence ID" value="NZ_JABERG010000007.1"/>
</dbReference>
<keyword evidence="2" id="KW-0488">Methylation</keyword>
<accession>A0ABX1V4Y2</accession>
<dbReference type="InterPro" id="IPR012902">
    <property type="entry name" value="N_methyl_site"/>
</dbReference>
<dbReference type="EMBL" id="JABERG010000007">
    <property type="protein sequence ID" value="NNH87459.1"/>
    <property type="molecule type" value="Genomic_DNA"/>
</dbReference>
<dbReference type="SUPFAM" id="SSF54523">
    <property type="entry name" value="Pili subunits"/>
    <property type="match status" value="1"/>
</dbReference>
<gene>
    <name evidence="5" type="ORF">HLH13_06990</name>
</gene>
<dbReference type="Pfam" id="PF07963">
    <property type="entry name" value="N_methyl"/>
    <property type="match status" value="1"/>
</dbReference>
<organism evidence="5 6">
    <name type="scientific">Acinetobacter terrae</name>
    <dbReference type="NCBI Taxonomy" id="2731247"/>
    <lineage>
        <taxon>Bacteria</taxon>
        <taxon>Pseudomonadati</taxon>
        <taxon>Pseudomonadota</taxon>
        <taxon>Gammaproteobacteria</taxon>
        <taxon>Moraxellales</taxon>
        <taxon>Moraxellaceae</taxon>
        <taxon>Acinetobacter</taxon>
        <taxon>Acinetobacter Taxon 24</taxon>
    </lineage>
</organism>
<evidence type="ECO:0000256" key="4">
    <source>
        <dbReference type="SAM" id="Phobius"/>
    </source>
</evidence>
<keyword evidence="4" id="KW-0812">Transmembrane</keyword>
<dbReference type="InterPro" id="IPR045584">
    <property type="entry name" value="Pilin-like"/>
</dbReference>
<dbReference type="PANTHER" id="PTHR30093">
    <property type="entry name" value="GENERAL SECRETION PATHWAY PROTEIN G"/>
    <property type="match status" value="1"/>
</dbReference>
<dbReference type="Gene3D" id="3.30.700.10">
    <property type="entry name" value="Glycoprotein, Type 4 Pilin"/>
    <property type="match status" value="1"/>
</dbReference>
<evidence type="ECO:0000256" key="2">
    <source>
        <dbReference type="ARBA" id="ARBA00022481"/>
    </source>
</evidence>
<comment type="caution">
    <text evidence="5">The sequence shown here is derived from an EMBL/GenBank/DDBJ whole genome shotgun (WGS) entry which is preliminary data.</text>
</comment>
<evidence type="ECO:0000256" key="3">
    <source>
        <dbReference type="RuleBase" id="RU000389"/>
    </source>
</evidence>